<evidence type="ECO:0000313" key="2">
    <source>
        <dbReference type="Proteomes" id="UP000182902"/>
    </source>
</evidence>
<dbReference type="Proteomes" id="UP000182902">
    <property type="component" value="Unassembled WGS sequence"/>
</dbReference>
<dbReference type="EMBL" id="FNOX01000012">
    <property type="protein sequence ID" value="SDZ54810.1"/>
    <property type="molecule type" value="Genomic_DNA"/>
</dbReference>
<dbReference type="Gene3D" id="3.40.50.300">
    <property type="entry name" value="P-loop containing nucleotide triphosphate hydrolases"/>
    <property type="match status" value="1"/>
</dbReference>
<dbReference type="SUPFAM" id="SSF52540">
    <property type="entry name" value="P-loop containing nucleoside triphosphate hydrolases"/>
    <property type="match status" value="1"/>
</dbReference>
<dbReference type="InterPro" id="IPR027417">
    <property type="entry name" value="P-loop_NTPase"/>
</dbReference>
<protein>
    <submittedName>
        <fullName evidence="1">Sulfotransferase family protein</fullName>
    </submittedName>
</protein>
<accession>A0A1H3TX69</accession>
<keyword evidence="1" id="KW-0808">Transferase</keyword>
<proteinExistence type="predicted"/>
<gene>
    <name evidence="1" type="ORF">SAMN05216247_11295</name>
</gene>
<dbReference type="Pfam" id="PF13469">
    <property type="entry name" value="Sulfotransfer_3"/>
    <property type="match status" value="1"/>
</dbReference>
<dbReference type="GO" id="GO:0016740">
    <property type="term" value="F:transferase activity"/>
    <property type="evidence" value="ECO:0007669"/>
    <property type="project" value="UniProtKB-KW"/>
</dbReference>
<dbReference type="RefSeq" id="WP_065931395.1">
    <property type="nucleotide sequence ID" value="NZ_FNOX01000012.1"/>
</dbReference>
<reference evidence="1 2" key="1">
    <citation type="submission" date="2016-10" db="EMBL/GenBank/DDBJ databases">
        <authorList>
            <person name="de Groot N.N."/>
        </authorList>
    </citation>
    <scope>NUCLEOTIDE SEQUENCE [LARGE SCALE GENOMIC DNA]</scope>
    <source>
        <strain evidence="1 2">ICMP 14252</strain>
    </source>
</reference>
<name>A0A1H3TX69_9PSED</name>
<sequence>MIEMIFVCGCPRSGNTLMGELLGSLANVNYCGELGVSYFSTQVSQEAFRRTPGPYAEAYRANLMGNALDFLDDIRAANPQKPILCDSTPWNARILTQLQALHPTALFIYMFRHYSGVIQSLRRSWDQGYEWAGPSDDNRAQLWSDLNNRILQCQHPASIGISYDALCADPLATLDHLNTQLNHYGVSGSFDRAVLSKSHASSVARPTLATVNAQAELVINPLRTRCDAPRPDAEATPLDRALNATYQQLLRKFPAQTG</sequence>
<organism evidence="1 2">
    <name type="scientific">Pseudomonas salomonii</name>
    <dbReference type="NCBI Taxonomy" id="191391"/>
    <lineage>
        <taxon>Bacteria</taxon>
        <taxon>Pseudomonadati</taxon>
        <taxon>Pseudomonadota</taxon>
        <taxon>Gammaproteobacteria</taxon>
        <taxon>Pseudomonadales</taxon>
        <taxon>Pseudomonadaceae</taxon>
        <taxon>Pseudomonas</taxon>
    </lineage>
</organism>
<dbReference type="AlphaFoldDB" id="A0A1H3TX69"/>
<evidence type="ECO:0000313" key="1">
    <source>
        <dbReference type="EMBL" id="SDZ54810.1"/>
    </source>
</evidence>